<protein>
    <submittedName>
        <fullName evidence="1">Uncharacterized protein</fullName>
    </submittedName>
</protein>
<accession>A0A6B1D7M6</accession>
<comment type="caution">
    <text evidence="1">The sequence shown here is derived from an EMBL/GenBank/DDBJ whole genome shotgun (WGS) entry which is preliminary data.</text>
</comment>
<evidence type="ECO:0000313" key="1">
    <source>
        <dbReference type="EMBL" id="MYC95576.1"/>
    </source>
</evidence>
<gene>
    <name evidence="1" type="ORF">F4X14_11455</name>
</gene>
<dbReference type="AlphaFoldDB" id="A0A6B1D7M6"/>
<proteinExistence type="predicted"/>
<name>A0A6B1D7M6_9CHLR</name>
<reference evidence="1" key="1">
    <citation type="submission" date="2019-09" db="EMBL/GenBank/DDBJ databases">
        <title>Characterisation of the sponge microbiome using genome-centric metagenomics.</title>
        <authorList>
            <person name="Engelberts J.P."/>
            <person name="Robbins S.J."/>
            <person name="De Goeij J.M."/>
            <person name="Aranda M."/>
            <person name="Bell S.C."/>
            <person name="Webster N.S."/>
        </authorList>
    </citation>
    <scope>NUCLEOTIDE SEQUENCE</scope>
    <source>
        <strain evidence="1">SB0661_bin_32</strain>
    </source>
</reference>
<sequence length="154" mass="17547">MNIKLRIEGTPEELTPVFQALQTIKPKTTASPETDMQVKASEMSYISPDFLRKALERYPLSEYTLALLRAFVEDEENAFHSTDSLFERVKSITGRQKLTKVQFNGVFGSLGRRIYQTKGYDGTSSYSEGLEVNGQMHYRLPAALREVVREFLSI</sequence>
<dbReference type="EMBL" id="VXMH01000060">
    <property type="protein sequence ID" value="MYC95576.1"/>
    <property type="molecule type" value="Genomic_DNA"/>
</dbReference>
<organism evidence="1">
    <name type="scientific">Caldilineaceae bacterium SB0661_bin_32</name>
    <dbReference type="NCBI Taxonomy" id="2605255"/>
    <lineage>
        <taxon>Bacteria</taxon>
        <taxon>Bacillati</taxon>
        <taxon>Chloroflexota</taxon>
        <taxon>Caldilineae</taxon>
        <taxon>Caldilineales</taxon>
        <taxon>Caldilineaceae</taxon>
    </lineage>
</organism>